<proteinExistence type="predicted"/>
<feature type="signal peptide" evidence="1">
    <location>
        <begin position="1"/>
        <end position="28"/>
    </location>
</feature>
<accession>A0ABU8HEA9</accession>
<sequence>MKKTKFKKVLVAAGISSTLLVSSFPAISSINVSAQTFELSEQDTYYDEGNNPTIAVNEEGRVFEAHEAVTINFGNGTVYYNLGKMNGSKITWDKGNDNGTRIYIAEGVSITDLNHLEALWLDNETIFLTGTTENTSDLRYYILKVEEDEVKVKSSGKIDVPNQSDIGVLTTDAPIKTIAMDENGDLIKFFINEEDQDIHFVVGTPDYNTSGDIIDVNWGSPIATNNPRGENDTVGSFALGKDGTIVAVHNRMNKDWDGKTRLNGQAFMSIGKIDQYNRVTWYEKNKKYDDNSLNPAIAISGNKLYETYSNARVLTDVDRDYQLKLREWIIGNDSKGGTALHLNEDKGFFNEGKQIALTALDGYLVESHAYGSEYGDDLFYSVTEAEENISIDDFKTTGVTKMPIDETVYGAPAYQLTADREDKTDYLNYTVNGNFQGTTQTFSVWLKADQEQTATLRFRSDLKDLLYEPDDHQVDIQVTDEWKEYEITVPFQLDSEFMRATIYPAGRESGTGSIYAANPQIIDGGTIYTTNQANAANIYEVDNVGDVMKFAYYLNLNSSTGETASLRREKLYPNGNWGYTDYNITDSGVWEKQSDWDTLYRMKITVTNSMNLVSYVTPEKYYYMPKPIEIGDVLNSDNQMIVKLKNNVDQLGAQGETAYLRREKLYPDGSWGYTDWKLSEDNWKTSNIWSKESDYDTEYRMKLVLKKGIAQDQITYESDYVYYTMPAE</sequence>
<gene>
    <name evidence="2" type="ORF">WAK64_11580</name>
</gene>
<dbReference type="Gene3D" id="2.60.120.260">
    <property type="entry name" value="Galactose-binding domain-like"/>
    <property type="match status" value="1"/>
</dbReference>
<keyword evidence="1" id="KW-0732">Signal</keyword>
<organism evidence="2 3">
    <name type="scientific">Bacillus spongiae</name>
    <dbReference type="NCBI Taxonomy" id="2683610"/>
    <lineage>
        <taxon>Bacteria</taxon>
        <taxon>Bacillati</taxon>
        <taxon>Bacillota</taxon>
        <taxon>Bacilli</taxon>
        <taxon>Bacillales</taxon>
        <taxon>Bacillaceae</taxon>
        <taxon>Bacillus</taxon>
    </lineage>
</organism>
<name>A0ABU8HEA9_9BACI</name>
<evidence type="ECO:0000256" key="1">
    <source>
        <dbReference type="SAM" id="SignalP"/>
    </source>
</evidence>
<evidence type="ECO:0000313" key="2">
    <source>
        <dbReference type="EMBL" id="MEI5907695.1"/>
    </source>
</evidence>
<protein>
    <recommendedName>
        <fullName evidence="4">CBM-cenC domain-containing protein</fullName>
    </recommendedName>
</protein>
<comment type="caution">
    <text evidence="2">The sequence shown here is derived from an EMBL/GenBank/DDBJ whole genome shotgun (WGS) entry which is preliminary data.</text>
</comment>
<keyword evidence="3" id="KW-1185">Reference proteome</keyword>
<evidence type="ECO:0000313" key="3">
    <source>
        <dbReference type="Proteomes" id="UP001312865"/>
    </source>
</evidence>
<dbReference type="RefSeq" id="WP_336587135.1">
    <property type="nucleotide sequence ID" value="NZ_JBBAXC010000008.1"/>
</dbReference>
<evidence type="ECO:0008006" key="4">
    <source>
        <dbReference type="Google" id="ProtNLM"/>
    </source>
</evidence>
<dbReference type="EMBL" id="JBBAXC010000008">
    <property type="protein sequence ID" value="MEI5907695.1"/>
    <property type="molecule type" value="Genomic_DNA"/>
</dbReference>
<reference evidence="2 3" key="1">
    <citation type="journal article" date="2018" name="J. Microbiol.">
        <title>Bacillus spongiae sp. nov., isolated from sponge of Jeju Island.</title>
        <authorList>
            <person name="Lee G.E."/>
            <person name="Im W.T."/>
            <person name="Park J.S."/>
        </authorList>
    </citation>
    <scope>NUCLEOTIDE SEQUENCE [LARGE SCALE GENOMIC DNA]</scope>
    <source>
        <strain evidence="2 3">135PIL107-10</strain>
    </source>
</reference>
<dbReference type="Proteomes" id="UP001312865">
    <property type="component" value="Unassembled WGS sequence"/>
</dbReference>
<feature type="chain" id="PRO_5047456742" description="CBM-cenC domain-containing protein" evidence="1">
    <location>
        <begin position="29"/>
        <end position="728"/>
    </location>
</feature>